<evidence type="ECO:0000256" key="2">
    <source>
        <dbReference type="ARBA" id="ARBA00005543"/>
    </source>
</evidence>
<proteinExistence type="inferred from homology"/>
<reference evidence="8 9" key="1">
    <citation type="submission" date="2018-12" db="EMBL/GenBank/DDBJ databases">
        <authorList>
            <person name="Tiukova I."/>
            <person name="Dainat J."/>
        </authorList>
    </citation>
    <scope>NUCLEOTIDE SEQUENCE [LARGE SCALE GENOMIC DNA]</scope>
</reference>
<evidence type="ECO:0000256" key="1">
    <source>
        <dbReference type="ARBA" id="ARBA00004173"/>
    </source>
</evidence>
<evidence type="ECO:0000256" key="6">
    <source>
        <dbReference type="ARBA" id="ARBA00031849"/>
    </source>
</evidence>
<dbReference type="EMBL" id="CAACVR010000009">
    <property type="protein sequence ID" value="VEU21049.1"/>
    <property type="molecule type" value="Genomic_DNA"/>
</dbReference>
<dbReference type="FunCoup" id="A0A448YJE2">
    <property type="interactions" value="18"/>
</dbReference>
<keyword evidence="9" id="KW-1185">Reference proteome</keyword>
<sequence>MLSRTARLVLRSCHISGRPGRTASVPMRTLTRGFQTSASMKKESEDAPSKDAKDDLKAAEKTAEEVFTNLKNEHDPVRDRMFEYNWGTWLRNDEAEKQKRVTKFSLSGMNILIRDLGDVEITSGSRDEVLDVGSNVKAITKNLDELTGAPFKNIKQLISIHEGLSHHVYRIILDNGKNLVLRLPYNLYPNYYTERAVNSEAATTDFLQSNLGLKVPKVLAYSGKFDNPLNYPFILTEYIEGELLMKEWYPLVKGKVDDEKVSEELHKVIDPIAGFFKAVSTPIFTGYGSLYFKEDLPEGKPALEGEERYVLGPTTLKPYYERVSDLTEKEVDQYVGPWTVDQPLGIVSDYARLIIKSLQKKLSNAQSKDNKSLVGSIQASIRVYERLLAVSDKLFNFEKSSIPNFKELIKPRLFIPDLDPMNVIISKNGKYFVDFEDSTVTPFILNPAPKFVEYTGPKVFDISEVPDFEKLEDELKEQYEYMQKKTRNQVYWEKELVDKVHDLAVAAAPAVKKIREVFTTALKDKNDKDYLNVEGALADIQQLWSSFSKDHVVGEGDCPVGFTKEDIEKFEKDFMDFQKELSSTPFAATNGWVPQDVFENLQRKGVIVKDGDNYKIDIESLLRGPEEKDNKKEKE</sequence>
<feature type="compositionally biased region" description="Basic and acidic residues" evidence="7">
    <location>
        <begin position="40"/>
        <end position="55"/>
    </location>
</feature>
<protein>
    <recommendedName>
        <fullName evidence="3">Altered inheritance of mitochondria protein 9, mitochondrial</fullName>
    </recommendedName>
    <alternativeName>
        <fullName evidence="6">Found in mitochondrial proteome protein 29</fullName>
    </alternativeName>
</protein>
<dbReference type="Proteomes" id="UP000290900">
    <property type="component" value="Unassembled WGS sequence"/>
</dbReference>
<evidence type="ECO:0000256" key="5">
    <source>
        <dbReference type="ARBA" id="ARBA00023128"/>
    </source>
</evidence>
<dbReference type="Gene3D" id="3.30.200.20">
    <property type="entry name" value="Phosphorylase Kinase, domain 1"/>
    <property type="match status" value="1"/>
</dbReference>
<keyword evidence="4" id="KW-0809">Transit peptide</keyword>
<accession>A0A448YJE2</accession>
<evidence type="ECO:0000256" key="4">
    <source>
        <dbReference type="ARBA" id="ARBA00022946"/>
    </source>
</evidence>
<dbReference type="PANTHER" id="PTHR36091">
    <property type="entry name" value="ALTERED INHERITANCE OF MITOCHONDRIA PROTEIN 9, MITOCHONDRIAL"/>
    <property type="match status" value="1"/>
</dbReference>
<organism evidence="8 9">
    <name type="scientific">Brettanomyces naardenensis</name>
    <name type="common">Yeast</name>
    <dbReference type="NCBI Taxonomy" id="13370"/>
    <lineage>
        <taxon>Eukaryota</taxon>
        <taxon>Fungi</taxon>
        <taxon>Dikarya</taxon>
        <taxon>Ascomycota</taxon>
        <taxon>Saccharomycotina</taxon>
        <taxon>Pichiomycetes</taxon>
        <taxon>Pichiales</taxon>
        <taxon>Pichiaceae</taxon>
        <taxon>Brettanomyces</taxon>
    </lineage>
</organism>
<name>A0A448YJE2_BRENA</name>
<comment type="subcellular location">
    <subcellularLocation>
        <location evidence="1">Mitochondrion</location>
    </subcellularLocation>
</comment>
<evidence type="ECO:0000313" key="9">
    <source>
        <dbReference type="Proteomes" id="UP000290900"/>
    </source>
</evidence>
<evidence type="ECO:0000256" key="3">
    <source>
        <dbReference type="ARBA" id="ARBA00016197"/>
    </source>
</evidence>
<comment type="similarity">
    <text evidence="2">Belongs to the AIM9 family.</text>
</comment>
<dbReference type="InterPro" id="IPR011009">
    <property type="entry name" value="Kinase-like_dom_sf"/>
</dbReference>
<dbReference type="SUPFAM" id="SSF56112">
    <property type="entry name" value="Protein kinase-like (PK-like)"/>
    <property type="match status" value="1"/>
</dbReference>
<keyword evidence="5" id="KW-0496">Mitochondrion</keyword>
<evidence type="ECO:0000313" key="8">
    <source>
        <dbReference type="EMBL" id="VEU21049.1"/>
    </source>
</evidence>
<evidence type="ECO:0000256" key="7">
    <source>
        <dbReference type="SAM" id="MobiDB-lite"/>
    </source>
</evidence>
<gene>
    <name evidence="8" type="ORF">BRENAR_LOCUS1784</name>
</gene>
<dbReference type="PANTHER" id="PTHR36091:SF1">
    <property type="entry name" value="ALTERED INHERITANCE OF MITOCHONDRIA PROTEIN 9, MITOCHONDRIAL"/>
    <property type="match status" value="1"/>
</dbReference>
<dbReference type="OrthoDB" id="2968323at2759"/>
<dbReference type="AlphaFoldDB" id="A0A448YJE2"/>
<dbReference type="InParanoid" id="A0A448YJE2"/>
<dbReference type="InterPro" id="IPR051035">
    <property type="entry name" value="Mito_inheritance_9"/>
</dbReference>
<dbReference type="STRING" id="13370.A0A448YJE2"/>
<feature type="region of interest" description="Disordered" evidence="7">
    <location>
        <begin position="34"/>
        <end position="55"/>
    </location>
</feature>
<dbReference type="GO" id="GO:0005739">
    <property type="term" value="C:mitochondrion"/>
    <property type="evidence" value="ECO:0007669"/>
    <property type="project" value="UniProtKB-SubCell"/>
</dbReference>